<gene>
    <name evidence="1" type="ORF">HPB49_002511</name>
</gene>
<organism evidence="1 2">
    <name type="scientific">Dermacentor silvarum</name>
    <name type="common">Tick</name>
    <dbReference type="NCBI Taxonomy" id="543639"/>
    <lineage>
        <taxon>Eukaryota</taxon>
        <taxon>Metazoa</taxon>
        <taxon>Ecdysozoa</taxon>
        <taxon>Arthropoda</taxon>
        <taxon>Chelicerata</taxon>
        <taxon>Arachnida</taxon>
        <taxon>Acari</taxon>
        <taxon>Parasitiformes</taxon>
        <taxon>Ixodida</taxon>
        <taxon>Ixodoidea</taxon>
        <taxon>Ixodidae</taxon>
        <taxon>Rhipicephalinae</taxon>
        <taxon>Dermacentor</taxon>
    </lineage>
</organism>
<name>A0ACB8CJE0_DERSI</name>
<sequence length="137" mass="15155">MPTAAPAPQTLIWTKAHAGLPGNEEAHSLVRGLTFRAGGVEPPLRAGERLLSFSDILSYYRDERRECTPPAPSLTIAQAADWRRLQTRTAPYPILLHARYPDQFPSSSKVCDKPGDFLHTLLTCPTFRHPPSQIVAV</sequence>
<proteinExistence type="predicted"/>
<protein>
    <submittedName>
        <fullName evidence="1">Uncharacterized protein</fullName>
    </submittedName>
</protein>
<evidence type="ECO:0000313" key="1">
    <source>
        <dbReference type="EMBL" id="KAH7944946.1"/>
    </source>
</evidence>
<comment type="caution">
    <text evidence="1">The sequence shown here is derived from an EMBL/GenBank/DDBJ whole genome shotgun (WGS) entry which is preliminary data.</text>
</comment>
<accession>A0ACB8CJE0</accession>
<reference evidence="1" key="1">
    <citation type="submission" date="2020-05" db="EMBL/GenBank/DDBJ databases">
        <title>Large-scale comparative analyses of tick genomes elucidate their genetic diversity and vector capacities.</title>
        <authorList>
            <person name="Jia N."/>
            <person name="Wang J."/>
            <person name="Shi W."/>
            <person name="Du L."/>
            <person name="Sun Y."/>
            <person name="Zhan W."/>
            <person name="Jiang J."/>
            <person name="Wang Q."/>
            <person name="Zhang B."/>
            <person name="Ji P."/>
            <person name="Sakyi L.B."/>
            <person name="Cui X."/>
            <person name="Yuan T."/>
            <person name="Jiang B."/>
            <person name="Yang W."/>
            <person name="Lam T.T.-Y."/>
            <person name="Chang Q."/>
            <person name="Ding S."/>
            <person name="Wang X."/>
            <person name="Zhu J."/>
            <person name="Ruan X."/>
            <person name="Zhao L."/>
            <person name="Wei J."/>
            <person name="Que T."/>
            <person name="Du C."/>
            <person name="Cheng J."/>
            <person name="Dai P."/>
            <person name="Han X."/>
            <person name="Huang E."/>
            <person name="Gao Y."/>
            <person name="Liu J."/>
            <person name="Shao H."/>
            <person name="Ye R."/>
            <person name="Li L."/>
            <person name="Wei W."/>
            <person name="Wang X."/>
            <person name="Wang C."/>
            <person name="Yang T."/>
            <person name="Huo Q."/>
            <person name="Li W."/>
            <person name="Guo W."/>
            <person name="Chen H."/>
            <person name="Zhou L."/>
            <person name="Ni X."/>
            <person name="Tian J."/>
            <person name="Zhou Y."/>
            <person name="Sheng Y."/>
            <person name="Liu T."/>
            <person name="Pan Y."/>
            <person name="Xia L."/>
            <person name="Li J."/>
            <person name="Zhao F."/>
            <person name="Cao W."/>
        </authorList>
    </citation>
    <scope>NUCLEOTIDE SEQUENCE</scope>
    <source>
        <strain evidence="1">Dsil-2018</strain>
    </source>
</reference>
<dbReference type="EMBL" id="CM023475">
    <property type="protein sequence ID" value="KAH7944946.1"/>
    <property type="molecule type" value="Genomic_DNA"/>
</dbReference>
<evidence type="ECO:0000313" key="2">
    <source>
        <dbReference type="Proteomes" id="UP000821865"/>
    </source>
</evidence>
<keyword evidence="2" id="KW-1185">Reference proteome</keyword>
<dbReference type="Proteomes" id="UP000821865">
    <property type="component" value="Chromosome 6"/>
</dbReference>